<feature type="transmembrane region" description="Helical" evidence="7">
    <location>
        <begin position="347"/>
        <end position="371"/>
    </location>
</feature>
<keyword evidence="4" id="KW-0201">Cytochrome c-type biogenesis</keyword>
<evidence type="ECO:0000256" key="1">
    <source>
        <dbReference type="ARBA" id="ARBA00004651"/>
    </source>
</evidence>
<dbReference type="Gene3D" id="3.40.30.10">
    <property type="entry name" value="Glutaredoxin"/>
    <property type="match status" value="1"/>
</dbReference>
<keyword evidence="2" id="KW-1003">Cell membrane</keyword>
<feature type="transmembrane region" description="Helical" evidence="7">
    <location>
        <begin position="505"/>
        <end position="531"/>
    </location>
</feature>
<dbReference type="InterPro" id="IPR013766">
    <property type="entry name" value="Thioredoxin_domain"/>
</dbReference>
<dbReference type="SUPFAM" id="SSF74863">
    <property type="entry name" value="Thiol:disulfide interchange protein DsbD, N-terminal domain (DsbD-alpha)"/>
    <property type="match status" value="2"/>
</dbReference>
<dbReference type="InterPro" id="IPR028250">
    <property type="entry name" value="DsbDN"/>
</dbReference>
<feature type="transmembrane region" description="Helical" evidence="7">
    <location>
        <begin position="473"/>
        <end position="499"/>
    </location>
</feature>
<feature type="chain" id="PRO_5031557576" evidence="8">
    <location>
        <begin position="26"/>
        <end position="744"/>
    </location>
</feature>
<protein>
    <submittedName>
        <fullName evidence="10">Protein-disulfide reductase</fullName>
    </submittedName>
</protein>
<sequence length="744" mass="77888">MSLFARLARNLLAAVALVAALPTMAQDDDNLLPVTEAFHLTSDASQPGMVKLHWTIAPDYYLYRGRIKIKAAEPNAATLGEPTLPDGIRKHDDYLGDVEIYHGDIEASVPYTLLDKGTKTLALDVQYQGCHEVEPKICYPPNTEHLKLEIGGASTIPASTGTPAAGGAFSSGASLLGAPAATPGTEAASLPPDQAFRFEALAKEGKTLVLRWTMPKDYYLYRDKTQITVTSPAGAKTGEPDWPSGTAHHDENFGDTIVYFDQVEVPVPLTGLDASKKVELDVAYQGCLENGICYPVMTRHLSVDLGSGAVVVGKIGAKTASAAPADVAPTPPPAGLKPAGDDTPVGIAAALGLALLGGLILNLMPCVLPVLSLKAITVLESGESPGAARRHALWYTAGVLVAFAALGLVVVGVRAAGHGIQWGAQFQQPLAVGLLVYVMLAVGLSMSGVFEIGGSLGNIGSGLASRSGPAGDFFTGVLAVVVASPCTAPFMGSAIAFAFAAPIAVAFLIFIALGFGLALPFLLIGFVPAIARLLPRPGRWMETLKQALAFPMYLTAVWLLWVLTKQRGADATALVLAGGVLLAMALWWYGRRRGGLSWIFSAVLAIGAAAALWTVHGLPAQAAGASVAADGSVPYSPEKLAELRAAGTPVFVDMTADWCITCKANERAVLDTDAFRDLLKRTGTVYMKGDWTDVNATIAAFLDQYHSVGVPLYVVYPKGGDGHKLSTVLTYDTVEKALEAAAHP</sequence>
<keyword evidence="6 7" id="KW-0472">Membrane</keyword>
<dbReference type="PROSITE" id="PS51352">
    <property type="entry name" value="THIOREDOXIN_2"/>
    <property type="match status" value="1"/>
</dbReference>
<accession>A0A7X5UCZ2</accession>
<comment type="caution">
    <text evidence="10">The sequence shown here is derived from an EMBL/GenBank/DDBJ whole genome shotgun (WGS) entry which is preliminary data.</text>
</comment>
<feature type="transmembrane region" description="Helical" evidence="7">
    <location>
        <begin position="543"/>
        <end position="563"/>
    </location>
</feature>
<dbReference type="Proteomes" id="UP000490980">
    <property type="component" value="Unassembled WGS sequence"/>
</dbReference>
<evidence type="ECO:0000256" key="4">
    <source>
        <dbReference type="ARBA" id="ARBA00022748"/>
    </source>
</evidence>
<name>A0A7X5UCZ2_9GAMM</name>
<dbReference type="GO" id="GO:0005886">
    <property type="term" value="C:plasma membrane"/>
    <property type="evidence" value="ECO:0007669"/>
    <property type="project" value="UniProtKB-SubCell"/>
</dbReference>
<dbReference type="RefSeq" id="WP_166950770.1">
    <property type="nucleotide sequence ID" value="NZ_JAARLZ010000011.1"/>
</dbReference>
<feature type="signal peptide" evidence="8">
    <location>
        <begin position="1"/>
        <end position="25"/>
    </location>
</feature>
<keyword evidence="3 7" id="KW-0812">Transmembrane</keyword>
<evidence type="ECO:0000256" key="7">
    <source>
        <dbReference type="SAM" id="Phobius"/>
    </source>
</evidence>
<dbReference type="CDD" id="cd02953">
    <property type="entry name" value="DsbDgamma"/>
    <property type="match status" value="1"/>
</dbReference>
<gene>
    <name evidence="10" type="ORF">HBF25_17680</name>
</gene>
<dbReference type="AlphaFoldDB" id="A0A7X5UCZ2"/>
<dbReference type="Pfam" id="PF11412">
    <property type="entry name" value="DsbD_N"/>
    <property type="match status" value="2"/>
</dbReference>
<dbReference type="GO" id="GO:0017004">
    <property type="term" value="P:cytochrome complex assembly"/>
    <property type="evidence" value="ECO:0007669"/>
    <property type="project" value="UniProtKB-KW"/>
</dbReference>
<dbReference type="GO" id="GO:0015035">
    <property type="term" value="F:protein-disulfide reductase activity"/>
    <property type="evidence" value="ECO:0007669"/>
    <property type="project" value="TreeGrafter"/>
</dbReference>
<feature type="transmembrane region" description="Helical" evidence="7">
    <location>
        <begin position="569"/>
        <end position="589"/>
    </location>
</feature>
<evidence type="ECO:0000259" key="9">
    <source>
        <dbReference type="PROSITE" id="PS51352"/>
    </source>
</evidence>
<evidence type="ECO:0000256" key="6">
    <source>
        <dbReference type="ARBA" id="ARBA00023136"/>
    </source>
</evidence>
<dbReference type="GO" id="GO:0045454">
    <property type="term" value="P:cell redox homeostasis"/>
    <property type="evidence" value="ECO:0007669"/>
    <property type="project" value="TreeGrafter"/>
</dbReference>
<dbReference type="Pfam" id="PF02683">
    <property type="entry name" value="DsbD_TM"/>
    <property type="match status" value="1"/>
</dbReference>
<feature type="transmembrane region" description="Helical" evidence="7">
    <location>
        <begin position="431"/>
        <end position="452"/>
    </location>
</feature>
<dbReference type="InterPro" id="IPR035671">
    <property type="entry name" value="DsbD_gamma"/>
</dbReference>
<keyword evidence="11" id="KW-1185">Reference proteome</keyword>
<feature type="transmembrane region" description="Helical" evidence="7">
    <location>
        <begin position="392"/>
        <end position="411"/>
    </location>
</feature>
<dbReference type="InterPro" id="IPR036249">
    <property type="entry name" value="Thioredoxin-like_sf"/>
</dbReference>
<evidence type="ECO:0000256" key="2">
    <source>
        <dbReference type="ARBA" id="ARBA00022475"/>
    </source>
</evidence>
<keyword evidence="8" id="KW-0732">Signal</keyword>
<evidence type="ECO:0000256" key="3">
    <source>
        <dbReference type="ARBA" id="ARBA00022692"/>
    </source>
</evidence>
<evidence type="ECO:0000313" key="10">
    <source>
        <dbReference type="EMBL" id="NII08219.1"/>
    </source>
</evidence>
<proteinExistence type="predicted"/>
<dbReference type="InterPro" id="IPR003834">
    <property type="entry name" value="Cyt_c_assmbl_TM_dom"/>
</dbReference>
<dbReference type="SUPFAM" id="SSF52833">
    <property type="entry name" value="Thioredoxin-like"/>
    <property type="match status" value="1"/>
</dbReference>
<dbReference type="PANTHER" id="PTHR32234">
    <property type="entry name" value="THIOL:DISULFIDE INTERCHANGE PROTEIN DSBD"/>
    <property type="match status" value="1"/>
</dbReference>
<evidence type="ECO:0000256" key="5">
    <source>
        <dbReference type="ARBA" id="ARBA00022989"/>
    </source>
</evidence>
<comment type="subcellular location">
    <subcellularLocation>
        <location evidence="1">Cell membrane</location>
        <topology evidence="1">Multi-pass membrane protein</topology>
    </subcellularLocation>
</comment>
<evidence type="ECO:0000256" key="8">
    <source>
        <dbReference type="SAM" id="SignalP"/>
    </source>
</evidence>
<organism evidence="10 11">
    <name type="scientific">Luteibacter anthropi</name>
    <dbReference type="NCBI Taxonomy" id="564369"/>
    <lineage>
        <taxon>Bacteria</taxon>
        <taxon>Pseudomonadati</taxon>
        <taxon>Pseudomonadota</taxon>
        <taxon>Gammaproteobacteria</taxon>
        <taxon>Lysobacterales</taxon>
        <taxon>Rhodanobacteraceae</taxon>
        <taxon>Luteibacter</taxon>
    </lineage>
</organism>
<dbReference type="Pfam" id="PF13899">
    <property type="entry name" value="Thioredoxin_7"/>
    <property type="match status" value="1"/>
</dbReference>
<reference evidence="10 11" key="1">
    <citation type="submission" date="2020-03" db="EMBL/GenBank/DDBJ databases">
        <authorList>
            <person name="Lai Q."/>
        </authorList>
    </citation>
    <scope>NUCLEOTIDE SEQUENCE [LARGE SCALE GENOMIC DNA]</scope>
    <source>
        <strain evidence="10 11">CCUG 25036</strain>
    </source>
</reference>
<feature type="domain" description="Thioredoxin" evidence="9">
    <location>
        <begin position="614"/>
        <end position="743"/>
    </location>
</feature>
<dbReference type="Gene3D" id="2.60.40.1250">
    <property type="entry name" value="Thiol:disulfide interchange protein DsbD, N-terminal domain"/>
    <property type="match status" value="2"/>
</dbReference>
<keyword evidence="5 7" id="KW-1133">Transmembrane helix</keyword>
<dbReference type="InterPro" id="IPR036929">
    <property type="entry name" value="DsbDN_sf"/>
</dbReference>
<feature type="transmembrane region" description="Helical" evidence="7">
    <location>
        <begin position="596"/>
        <end position="615"/>
    </location>
</feature>
<evidence type="ECO:0000313" key="11">
    <source>
        <dbReference type="Proteomes" id="UP000490980"/>
    </source>
</evidence>
<dbReference type="PANTHER" id="PTHR32234:SF3">
    <property type="entry name" value="SUPPRESSION OF COPPER SENSITIVITY PROTEIN"/>
    <property type="match status" value="1"/>
</dbReference>
<dbReference type="EMBL" id="JAARLZ010000011">
    <property type="protein sequence ID" value="NII08219.1"/>
    <property type="molecule type" value="Genomic_DNA"/>
</dbReference>